<evidence type="ECO:0000313" key="4">
    <source>
        <dbReference type="EMBL" id="MCD9097057.1"/>
    </source>
</evidence>
<sequence>MTFDVAAFDVPMPDPTALVCEAWERAWTLPERIDVSDWADDNRVIAKGAGAEPGDWKTDRHPPLREIMNCLSEHSPVRLVDFMKSAQIGATEIGINWAGYVIDLGLDSMIVAQPVKDLARSWATSKFDPAIVEMPELLAKMATDNTLEKRYPGGTLWVIWANSSKQLRQRTARYIFMDEVDEYPRDLGGQGPADQQLAARGMSYGDRARLYRACTPTVAGRSAIDAGFKEGDQRYYHVDCPHCGGEQVLEIERLQPNGTFACVHGCVIEEHHKTAMFREVGHGGTARWVPHNPDAPEWHRSYHLWAAYAPLGLGLSWKDIADQRAEAERNTALLPGFQNLVMGIAFEGARNEQDHEAVQALAEAGMQVGTVPRGGLILTAGVDIAHDRFFVKVMATGRGQRRFVVDYQIIDGDPTLPSGYDALDEFLKGTWKNTFGFEMAIAAVAVDGGNWTEMVAQYVKRLVNQSGGTRLINTGRGFQQQTVYLVRGRSEHTSQRAVYRPLQKDVNEREKTIARSVGVWGVGGSVLKTMIHGWIAAAIAEKERAVQAQDAEDIEGRMIRFPGGHGGEVDITNPDPGRLPESYYRGLTAEYYDIDAGAWVRPKGAYNEPLDTGVYAVWASLAPAVKADMIRDSQWAALEAQFEPAVIGLFDQAPAANDSRETRQETAPMEASNDSRETHAARKARVGLARDGWSL</sequence>
<feature type="domain" description="Phage terminase large subunit GpA ATPase" evidence="2">
    <location>
        <begin position="51"/>
        <end position="278"/>
    </location>
</feature>
<feature type="domain" description="Terminase large subunit GpA endonuclease" evidence="3">
    <location>
        <begin position="299"/>
        <end position="623"/>
    </location>
</feature>
<gene>
    <name evidence="4" type="ORF">LTT95_08905</name>
</gene>
<accession>A0ABS8UDJ7</accession>
<evidence type="ECO:0000259" key="2">
    <source>
        <dbReference type="Pfam" id="PF05876"/>
    </source>
</evidence>
<keyword evidence="5" id="KW-1185">Reference proteome</keyword>
<feature type="region of interest" description="Disordered" evidence="1">
    <location>
        <begin position="653"/>
        <end position="695"/>
    </location>
</feature>
<evidence type="ECO:0000313" key="5">
    <source>
        <dbReference type="Proteomes" id="UP001430360"/>
    </source>
</evidence>
<dbReference type="RefSeq" id="WP_232135998.1">
    <property type="nucleotide sequence ID" value="NZ_JAJQKU010000002.1"/>
</dbReference>
<reference evidence="4" key="1">
    <citation type="submission" date="2021-12" db="EMBL/GenBank/DDBJ databases">
        <authorList>
            <person name="Ulrich A."/>
        </authorList>
    </citation>
    <scope>NUCLEOTIDE SEQUENCE</scope>
    <source>
        <strain evidence="4">A1P009</strain>
    </source>
</reference>
<dbReference type="Pfam" id="PF20454">
    <property type="entry name" value="GpA_nuclease"/>
    <property type="match status" value="1"/>
</dbReference>
<dbReference type="InterPro" id="IPR046453">
    <property type="entry name" value="GpA_ATPase"/>
</dbReference>
<evidence type="ECO:0000256" key="1">
    <source>
        <dbReference type="SAM" id="MobiDB-lite"/>
    </source>
</evidence>
<protein>
    <submittedName>
        <fullName evidence="4">Phage terminase large subunit family protein</fullName>
    </submittedName>
</protein>
<dbReference type="Proteomes" id="UP001430360">
    <property type="component" value="Unassembled WGS sequence"/>
</dbReference>
<proteinExistence type="predicted"/>
<name>A0ABS8UDJ7_9GAMM</name>
<comment type="caution">
    <text evidence="4">The sequence shown here is derived from an EMBL/GenBank/DDBJ whole genome shotgun (WGS) entry which is preliminary data.</text>
</comment>
<organism evidence="4 5">
    <name type="scientific">Luteimonas fraxinea</name>
    <dbReference type="NCBI Taxonomy" id="2901869"/>
    <lineage>
        <taxon>Bacteria</taxon>
        <taxon>Pseudomonadati</taxon>
        <taxon>Pseudomonadota</taxon>
        <taxon>Gammaproteobacteria</taxon>
        <taxon>Lysobacterales</taxon>
        <taxon>Lysobacteraceae</taxon>
        <taxon>Luteimonas</taxon>
    </lineage>
</organism>
<dbReference type="InterPro" id="IPR046454">
    <property type="entry name" value="GpA_endonuclease"/>
</dbReference>
<dbReference type="InterPro" id="IPR027417">
    <property type="entry name" value="P-loop_NTPase"/>
</dbReference>
<dbReference type="EMBL" id="JAJQKU010000002">
    <property type="protein sequence ID" value="MCD9097057.1"/>
    <property type="molecule type" value="Genomic_DNA"/>
</dbReference>
<reference evidence="4" key="2">
    <citation type="journal article" date="2022" name="Syst. Appl. Microbiol.">
        <title>Physiological and genomic characterisation of Luteimonas fraxinea sp. nov., a bacterial species associated with trees tolerant to ash dieback.</title>
        <authorList>
            <person name="Ulrich K."/>
            <person name="Becker R."/>
            <person name="Behrendt U."/>
            <person name="Kube M."/>
            <person name="Schneck V."/>
            <person name="Ulrich A."/>
        </authorList>
    </citation>
    <scope>NUCLEOTIDE SEQUENCE</scope>
    <source>
        <strain evidence="4">A1P009</strain>
    </source>
</reference>
<dbReference type="Gene3D" id="3.40.50.300">
    <property type="entry name" value="P-loop containing nucleotide triphosphate hydrolases"/>
    <property type="match status" value="1"/>
</dbReference>
<dbReference type="Pfam" id="PF05876">
    <property type="entry name" value="GpA_ATPase"/>
    <property type="match status" value="1"/>
</dbReference>
<evidence type="ECO:0000259" key="3">
    <source>
        <dbReference type="Pfam" id="PF20454"/>
    </source>
</evidence>